<dbReference type="RefSeq" id="WP_130556351.1">
    <property type="nucleotide sequence ID" value="NZ_AP028947.1"/>
</dbReference>
<protein>
    <recommendedName>
        <fullName evidence="3">DUF3717 domain-containing protein</fullName>
    </recommendedName>
</protein>
<gene>
    <name evidence="1" type="ORF">RGQ30_16550</name>
</gene>
<evidence type="ECO:0008006" key="3">
    <source>
        <dbReference type="Google" id="ProtNLM"/>
    </source>
</evidence>
<dbReference type="Proteomes" id="UP001329151">
    <property type="component" value="Chromosome"/>
</dbReference>
<sequence length="85" mass="9585">MSAQLNQYVSIADLERAINYWRQQIPSARDTMTLCPQAASLAEVYAHMILFQMNQIPRSEFSGKAKKALQDAESAFTPQQQHKAA</sequence>
<dbReference type="AlphaFoldDB" id="A0AA86J311"/>
<name>A0AA86J311_9BURK</name>
<proteinExistence type="predicted"/>
<accession>A0AA86J311</accession>
<dbReference type="Pfam" id="PF12512">
    <property type="entry name" value="DUF3717"/>
    <property type="match status" value="1"/>
</dbReference>
<organism evidence="1 2">
    <name type="scientific">Limnobacter thiooxidans</name>
    <dbReference type="NCBI Taxonomy" id="131080"/>
    <lineage>
        <taxon>Bacteria</taxon>
        <taxon>Pseudomonadati</taxon>
        <taxon>Pseudomonadota</taxon>
        <taxon>Betaproteobacteria</taxon>
        <taxon>Burkholderiales</taxon>
        <taxon>Burkholderiaceae</taxon>
        <taxon>Limnobacter</taxon>
    </lineage>
</organism>
<reference evidence="1 2" key="1">
    <citation type="submission" date="2023-10" db="EMBL/GenBank/DDBJ databases">
        <title>Complete Genome Sequence of Limnobacter thiooxidans CS-K2T, Isolated from freshwater lake sediments in Bavaria, Germany.</title>
        <authorList>
            <person name="Naruki M."/>
            <person name="Watanabe A."/>
            <person name="Warashina T."/>
            <person name="Morita T."/>
            <person name="Arakawa K."/>
        </authorList>
    </citation>
    <scope>NUCLEOTIDE SEQUENCE [LARGE SCALE GENOMIC DNA]</scope>
    <source>
        <strain evidence="1 2">CS-K2</strain>
    </source>
</reference>
<evidence type="ECO:0000313" key="1">
    <source>
        <dbReference type="EMBL" id="BET26154.1"/>
    </source>
</evidence>
<dbReference type="InterPro" id="IPR022191">
    <property type="entry name" value="DUF3717"/>
</dbReference>
<evidence type="ECO:0000313" key="2">
    <source>
        <dbReference type="Proteomes" id="UP001329151"/>
    </source>
</evidence>
<dbReference type="KEGG" id="lto:RGQ30_16550"/>
<keyword evidence="2" id="KW-1185">Reference proteome</keyword>
<dbReference type="EMBL" id="AP028947">
    <property type="protein sequence ID" value="BET26154.1"/>
    <property type="molecule type" value="Genomic_DNA"/>
</dbReference>